<feature type="transmembrane region" description="Helical" evidence="7">
    <location>
        <begin position="12"/>
        <end position="31"/>
    </location>
</feature>
<feature type="transmembrane region" description="Helical" evidence="7">
    <location>
        <begin position="319"/>
        <end position="341"/>
    </location>
</feature>
<keyword evidence="5 7" id="KW-1133">Transmembrane helix</keyword>
<dbReference type="GO" id="GO:0022857">
    <property type="term" value="F:transmembrane transporter activity"/>
    <property type="evidence" value="ECO:0007669"/>
    <property type="project" value="InterPro"/>
</dbReference>
<dbReference type="SUPFAM" id="SSF103473">
    <property type="entry name" value="MFS general substrate transporter"/>
    <property type="match status" value="1"/>
</dbReference>
<gene>
    <name evidence="9" type="primary">yajR</name>
    <name evidence="9" type="ORF">NCTC13337_01402</name>
</gene>
<feature type="transmembrane region" description="Helical" evidence="7">
    <location>
        <begin position="235"/>
        <end position="252"/>
    </location>
</feature>
<evidence type="ECO:0000256" key="6">
    <source>
        <dbReference type="ARBA" id="ARBA00023136"/>
    </source>
</evidence>
<evidence type="ECO:0000256" key="3">
    <source>
        <dbReference type="ARBA" id="ARBA00022475"/>
    </source>
</evidence>
<feature type="transmembrane region" description="Helical" evidence="7">
    <location>
        <begin position="76"/>
        <end position="95"/>
    </location>
</feature>
<feature type="transmembrane region" description="Helical" evidence="7">
    <location>
        <begin position="203"/>
        <end position="223"/>
    </location>
</feature>
<keyword evidence="10" id="KW-1185">Reference proteome</keyword>
<keyword evidence="4 7" id="KW-0812">Transmembrane</keyword>
<evidence type="ECO:0000256" key="1">
    <source>
        <dbReference type="ARBA" id="ARBA00004651"/>
    </source>
</evidence>
<proteinExistence type="predicted"/>
<keyword evidence="3" id="KW-1003">Cell membrane</keyword>
<accession>A0A380MTI5</accession>
<feature type="transmembrane region" description="Helical" evidence="7">
    <location>
        <begin position="132"/>
        <end position="151"/>
    </location>
</feature>
<dbReference type="InterPro" id="IPR011701">
    <property type="entry name" value="MFS"/>
</dbReference>
<sequence>MANANWKSGVGILTGVYVSRMLGMFMVFPVFSLYAQGLIGANAFLAGIALGAYGFTQGLLQLPFGWLSDKFGRKKILLLGLLLFLIGTIIAAIATSITTMIIGRAIQGMGAISSVALAYATDISPPQKRGTVMAIIGGSIGMAFVFALILGPLITDWTGSVSGLFWVIAALVAIAILSAVFLPPLDNVQARGEQYERRKLYQACFAVFMLHATFTGAFTTLPGMMLNTGLASDQFWWIYLPANIIAMGFMRYKATPHPLNFGISFLIMAFAYAILTLPTGLWITSIGITIFFIGFYRLETGLPHWVSQFADPQSRGKAMGIFSTCQFFGSFIGAAVCGALLQLGSAWWVFITLLILCALSAMILLWLGKQDTLIYHS</sequence>
<evidence type="ECO:0000313" key="10">
    <source>
        <dbReference type="Proteomes" id="UP000254601"/>
    </source>
</evidence>
<dbReference type="Gene3D" id="1.20.1250.20">
    <property type="entry name" value="MFS general substrate transporter like domains"/>
    <property type="match status" value="1"/>
</dbReference>
<keyword evidence="2" id="KW-0813">Transport</keyword>
<feature type="transmembrane region" description="Helical" evidence="7">
    <location>
        <begin position="37"/>
        <end position="55"/>
    </location>
</feature>
<dbReference type="GO" id="GO:0005886">
    <property type="term" value="C:plasma membrane"/>
    <property type="evidence" value="ECO:0007669"/>
    <property type="project" value="UniProtKB-SubCell"/>
</dbReference>
<evidence type="ECO:0000256" key="4">
    <source>
        <dbReference type="ARBA" id="ARBA00022692"/>
    </source>
</evidence>
<dbReference type="InterPro" id="IPR050171">
    <property type="entry name" value="MFS_Transporters"/>
</dbReference>
<comment type="subcellular location">
    <subcellularLocation>
        <location evidence="1">Cell membrane</location>
        <topology evidence="1">Multi-pass membrane protein</topology>
    </subcellularLocation>
</comment>
<evidence type="ECO:0000259" key="8">
    <source>
        <dbReference type="PROSITE" id="PS50850"/>
    </source>
</evidence>
<dbReference type="InterPro" id="IPR020846">
    <property type="entry name" value="MFS_dom"/>
</dbReference>
<dbReference type="PANTHER" id="PTHR23517">
    <property type="entry name" value="RESISTANCE PROTEIN MDTM, PUTATIVE-RELATED-RELATED"/>
    <property type="match status" value="1"/>
</dbReference>
<evidence type="ECO:0000256" key="5">
    <source>
        <dbReference type="ARBA" id="ARBA00022989"/>
    </source>
</evidence>
<dbReference type="RefSeq" id="WP_072576877.1">
    <property type="nucleotide sequence ID" value="NZ_LWHB01000111.1"/>
</dbReference>
<dbReference type="InterPro" id="IPR036259">
    <property type="entry name" value="MFS_trans_sf"/>
</dbReference>
<dbReference type="Pfam" id="PF07690">
    <property type="entry name" value="MFS_1"/>
    <property type="match status" value="1"/>
</dbReference>
<feature type="transmembrane region" description="Helical" evidence="7">
    <location>
        <begin position="163"/>
        <end position="182"/>
    </location>
</feature>
<keyword evidence="6 7" id="KW-0472">Membrane</keyword>
<dbReference type="EMBL" id="UHIC01000001">
    <property type="protein sequence ID" value="SUO95504.1"/>
    <property type="molecule type" value="Genomic_DNA"/>
</dbReference>
<evidence type="ECO:0000313" key="9">
    <source>
        <dbReference type="EMBL" id="SUO95504.1"/>
    </source>
</evidence>
<organism evidence="9 10">
    <name type="scientific">Suttonella ornithocola</name>
    <dbReference type="NCBI Taxonomy" id="279832"/>
    <lineage>
        <taxon>Bacteria</taxon>
        <taxon>Pseudomonadati</taxon>
        <taxon>Pseudomonadota</taxon>
        <taxon>Gammaproteobacteria</taxon>
        <taxon>Cardiobacteriales</taxon>
        <taxon>Cardiobacteriaceae</taxon>
        <taxon>Suttonella</taxon>
    </lineage>
</organism>
<dbReference type="PROSITE" id="PS50850">
    <property type="entry name" value="MFS"/>
    <property type="match status" value="1"/>
</dbReference>
<name>A0A380MTI5_9GAMM</name>
<feature type="transmembrane region" description="Helical" evidence="7">
    <location>
        <begin position="347"/>
        <end position="367"/>
    </location>
</feature>
<feature type="transmembrane region" description="Helical" evidence="7">
    <location>
        <begin position="259"/>
        <end position="275"/>
    </location>
</feature>
<dbReference type="Proteomes" id="UP000254601">
    <property type="component" value="Unassembled WGS sequence"/>
</dbReference>
<evidence type="ECO:0000256" key="7">
    <source>
        <dbReference type="SAM" id="Phobius"/>
    </source>
</evidence>
<dbReference type="AlphaFoldDB" id="A0A380MTI5"/>
<protein>
    <submittedName>
        <fullName evidence="9">Inner membrane transport protein yajR</fullName>
    </submittedName>
</protein>
<evidence type="ECO:0000256" key="2">
    <source>
        <dbReference type="ARBA" id="ARBA00022448"/>
    </source>
</evidence>
<feature type="domain" description="Major facilitator superfamily (MFS) profile" evidence="8">
    <location>
        <begin position="1"/>
        <end position="372"/>
    </location>
</feature>
<feature type="transmembrane region" description="Helical" evidence="7">
    <location>
        <begin position="281"/>
        <end position="298"/>
    </location>
</feature>
<reference evidence="9 10" key="1">
    <citation type="submission" date="2018-06" db="EMBL/GenBank/DDBJ databases">
        <authorList>
            <consortium name="Pathogen Informatics"/>
            <person name="Doyle S."/>
        </authorList>
    </citation>
    <scope>NUCLEOTIDE SEQUENCE [LARGE SCALE GENOMIC DNA]</scope>
    <source>
        <strain evidence="9 10">NCTC13337</strain>
    </source>
</reference>
<dbReference type="PANTHER" id="PTHR23517:SF2">
    <property type="entry name" value="MULTIDRUG RESISTANCE PROTEIN MDTH"/>
    <property type="match status" value="1"/>
</dbReference>